<dbReference type="RefSeq" id="WP_060813872.1">
    <property type="nucleotide sequence ID" value="NZ_JBHULA010000035.1"/>
</dbReference>
<dbReference type="GO" id="GO:0003924">
    <property type="term" value="F:GTPase activity"/>
    <property type="evidence" value="ECO:0007669"/>
    <property type="project" value="UniProtKB-UniRule"/>
</dbReference>
<evidence type="ECO:0000256" key="4">
    <source>
        <dbReference type="ARBA" id="ARBA00022730"/>
    </source>
</evidence>
<protein>
    <recommendedName>
        <fullName evidence="10">Small ribosomal subunit biogenesis GTPase RsgA</fullName>
        <ecNumber evidence="10">3.6.1.-</ecNumber>
    </recommendedName>
</protein>
<feature type="binding site" evidence="10">
    <location>
        <position position="272"/>
    </location>
    <ligand>
        <name>Zn(2+)</name>
        <dbReference type="ChEBI" id="CHEBI:29105"/>
    </ligand>
</feature>
<evidence type="ECO:0000313" key="13">
    <source>
        <dbReference type="EMBL" id="STD84713.1"/>
    </source>
</evidence>
<dbReference type="AlphaFoldDB" id="A0A376H300"/>
<evidence type="ECO:0000259" key="12">
    <source>
        <dbReference type="PROSITE" id="PS51721"/>
    </source>
</evidence>
<dbReference type="Proteomes" id="UP000254807">
    <property type="component" value="Unassembled WGS sequence"/>
</dbReference>
<dbReference type="CDD" id="cd01854">
    <property type="entry name" value="YjeQ_EngC"/>
    <property type="match status" value="1"/>
</dbReference>
<comment type="subcellular location">
    <subcellularLocation>
        <location evidence="10">Cytoplasm</location>
    </subcellularLocation>
</comment>
<evidence type="ECO:0000256" key="3">
    <source>
        <dbReference type="ARBA" id="ARBA00022723"/>
    </source>
</evidence>
<dbReference type="PANTHER" id="PTHR32120:SF10">
    <property type="entry name" value="SMALL RIBOSOMAL SUBUNIT BIOGENESIS GTPASE RSGA"/>
    <property type="match status" value="1"/>
</dbReference>
<dbReference type="HAMAP" id="MF_01820">
    <property type="entry name" value="GTPase_RsgA"/>
    <property type="match status" value="1"/>
</dbReference>
<evidence type="ECO:0000256" key="7">
    <source>
        <dbReference type="ARBA" id="ARBA00022833"/>
    </source>
</evidence>
<evidence type="ECO:0000256" key="6">
    <source>
        <dbReference type="ARBA" id="ARBA00022801"/>
    </source>
</evidence>
<comment type="similarity">
    <text evidence="10">Belongs to the TRAFAC class YlqF/YawG GTPase family. RsgA subfamily.</text>
</comment>
<dbReference type="GO" id="GO:0046872">
    <property type="term" value="F:metal ion binding"/>
    <property type="evidence" value="ECO:0007669"/>
    <property type="project" value="UniProtKB-KW"/>
</dbReference>
<organism evidence="13 14">
    <name type="scientific">Enterococcus gallinarum</name>
    <dbReference type="NCBI Taxonomy" id="1353"/>
    <lineage>
        <taxon>Bacteria</taxon>
        <taxon>Bacillati</taxon>
        <taxon>Bacillota</taxon>
        <taxon>Bacilli</taxon>
        <taxon>Lactobacillales</taxon>
        <taxon>Enterococcaceae</taxon>
        <taxon>Enterococcus</taxon>
    </lineage>
</organism>
<feature type="binding site" evidence="10">
    <location>
        <begin position="132"/>
        <end position="135"/>
    </location>
    <ligand>
        <name>GTP</name>
        <dbReference type="ChEBI" id="CHEBI:37565"/>
    </ligand>
</feature>
<dbReference type="Gene3D" id="1.10.40.50">
    <property type="entry name" value="Probable gtpase engc, domain 3"/>
    <property type="match status" value="1"/>
</dbReference>
<dbReference type="PANTHER" id="PTHR32120">
    <property type="entry name" value="SMALL RIBOSOMAL SUBUNIT BIOGENESIS GTPASE RSGA"/>
    <property type="match status" value="1"/>
</dbReference>
<comment type="subunit">
    <text evidence="10">Monomer. Associates with 30S ribosomal subunit, binds 16S rRNA.</text>
</comment>
<keyword evidence="9 10" id="KW-0342">GTP-binding</keyword>
<dbReference type="EMBL" id="UFYW01000001">
    <property type="protein sequence ID" value="STD84713.1"/>
    <property type="molecule type" value="Genomic_DNA"/>
</dbReference>
<dbReference type="Pfam" id="PF03193">
    <property type="entry name" value="RsgA_GTPase"/>
    <property type="match status" value="1"/>
</dbReference>
<dbReference type="PROSITE" id="PS50936">
    <property type="entry name" value="ENGC_GTPASE"/>
    <property type="match status" value="1"/>
</dbReference>
<feature type="domain" description="EngC GTPase" evidence="11">
    <location>
        <begin position="93"/>
        <end position="240"/>
    </location>
</feature>
<name>A0A376H300_ENTGA</name>
<keyword evidence="5 10" id="KW-0547">Nucleotide-binding</keyword>
<reference evidence="13 14" key="1">
    <citation type="submission" date="2018-06" db="EMBL/GenBank/DDBJ databases">
        <authorList>
            <consortium name="Pathogen Informatics"/>
            <person name="Doyle S."/>
        </authorList>
    </citation>
    <scope>NUCLEOTIDE SEQUENCE [LARGE SCALE GENOMIC DNA]</scope>
    <source>
        <strain evidence="13 14">NCTC12360</strain>
    </source>
</reference>
<dbReference type="InterPro" id="IPR024439">
    <property type="entry name" value="RNHCP"/>
</dbReference>
<evidence type="ECO:0000256" key="5">
    <source>
        <dbReference type="ARBA" id="ARBA00022741"/>
    </source>
</evidence>
<feature type="binding site" evidence="10">
    <location>
        <begin position="184"/>
        <end position="192"/>
    </location>
    <ligand>
        <name>GTP</name>
        <dbReference type="ChEBI" id="CHEBI:37565"/>
    </ligand>
</feature>
<evidence type="ECO:0000256" key="10">
    <source>
        <dbReference type="HAMAP-Rule" id="MF_01820"/>
    </source>
</evidence>
<dbReference type="PROSITE" id="PS00028">
    <property type="entry name" value="ZINC_FINGER_C2H2_1"/>
    <property type="match status" value="1"/>
</dbReference>
<dbReference type="GO" id="GO:0042274">
    <property type="term" value="P:ribosomal small subunit biogenesis"/>
    <property type="evidence" value="ECO:0007669"/>
    <property type="project" value="UniProtKB-UniRule"/>
</dbReference>
<keyword evidence="14" id="KW-1185">Reference proteome</keyword>
<comment type="cofactor">
    <cofactor evidence="10">
        <name>Zn(2+)</name>
        <dbReference type="ChEBI" id="CHEBI:29105"/>
    </cofactor>
    <text evidence="10">Binds 1 zinc ion per subunit.</text>
</comment>
<evidence type="ECO:0000256" key="2">
    <source>
        <dbReference type="ARBA" id="ARBA00022517"/>
    </source>
</evidence>
<feature type="domain" description="CP-type G" evidence="12">
    <location>
        <begin position="85"/>
        <end position="242"/>
    </location>
</feature>
<dbReference type="GO" id="GO:0005525">
    <property type="term" value="F:GTP binding"/>
    <property type="evidence" value="ECO:0007669"/>
    <property type="project" value="UniProtKB-UniRule"/>
</dbReference>
<comment type="function">
    <text evidence="10">One of several proteins that assist in the late maturation steps of the functional core of the 30S ribosomal subunit. Helps release RbfA from mature subunits. May play a role in the assembly of ribosomal proteins into the subunit. Circularly permuted GTPase that catalyzes slow GTP hydrolysis, GTPase activity is stimulated by the 30S ribosomal subunit.</text>
</comment>
<proteinExistence type="inferred from homology"/>
<dbReference type="PROSITE" id="PS51721">
    <property type="entry name" value="G_CP"/>
    <property type="match status" value="1"/>
</dbReference>
<evidence type="ECO:0000256" key="1">
    <source>
        <dbReference type="ARBA" id="ARBA00022490"/>
    </source>
</evidence>
<evidence type="ECO:0000256" key="9">
    <source>
        <dbReference type="ARBA" id="ARBA00023134"/>
    </source>
</evidence>
<feature type="binding site" evidence="10">
    <location>
        <position position="270"/>
    </location>
    <ligand>
        <name>Zn(2+)</name>
        <dbReference type="ChEBI" id="CHEBI:29105"/>
    </ligand>
</feature>
<dbReference type="Pfam" id="PF12647">
    <property type="entry name" value="RNHCP"/>
    <property type="match status" value="1"/>
</dbReference>
<dbReference type="InterPro" id="IPR030378">
    <property type="entry name" value="G_CP_dom"/>
</dbReference>
<gene>
    <name evidence="13" type="primary">rsgA_3</name>
    <name evidence="10" type="synonym">rsgA</name>
    <name evidence="13" type="ORF">NCTC12360_03260</name>
</gene>
<dbReference type="InterPro" id="IPR013087">
    <property type="entry name" value="Znf_C2H2_type"/>
</dbReference>
<dbReference type="Gene3D" id="3.40.50.300">
    <property type="entry name" value="P-loop containing nucleotide triphosphate hydrolases"/>
    <property type="match status" value="1"/>
</dbReference>
<keyword evidence="2 10" id="KW-0690">Ribosome biogenesis</keyword>
<accession>A0A376H300</accession>
<feature type="binding site" evidence="10">
    <location>
        <position position="265"/>
    </location>
    <ligand>
        <name>Zn(2+)</name>
        <dbReference type="ChEBI" id="CHEBI:29105"/>
    </ligand>
</feature>
<dbReference type="OrthoDB" id="9809485at2"/>
<dbReference type="NCBIfam" id="TIGR00157">
    <property type="entry name" value="ribosome small subunit-dependent GTPase A"/>
    <property type="match status" value="1"/>
</dbReference>
<keyword evidence="7 10" id="KW-0862">Zinc</keyword>
<keyword evidence="1 10" id="KW-0963">Cytoplasm</keyword>
<dbReference type="GO" id="GO:0019843">
    <property type="term" value="F:rRNA binding"/>
    <property type="evidence" value="ECO:0007669"/>
    <property type="project" value="UniProtKB-KW"/>
</dbReference>
<sequence>MNTRKKTDLVETKAQITAVHKDIFELMSEQGRGFAQIKRGSYSTTQENYPVTGDYVMVDWRGQDHSLILRTLPRRAALARANEAENKAQIIAANFDYVFIVQALNRDFNLRRLERYLTLAWQSGGIPIIILTKRDLGEENATKIAAVQQLAVGTNVHAISTFTESGIAELDPYFQPNKTVVLVGSSGVGKSTLVNYLMGKNVMRTKAIREKDGRGRHATSHRQLLVLRNGAKIIDTPGMREVGIWDATDGLKQSFADVEGYFGQCKFKDCHHQSEPGCAIKEALRAEKLSLDRWESYLKLHAEAKYTDDKTAYLKEKTNREKGISKMVRQLKNDYRQTACFDSFICEECGRPVNPENAGSQHRNHCPHCLTSLHADTLPGDRASLCRGKMDPISIWSKEDGEWAIIHRCRNCGTLKTNRIAADDNQEKLIHLATKAIQYPPFAIEKC</sequence>
<dbReference type="InterPro" id="IPR010914">
    <property type="entry name" value="RsgA_GTPase_dom"/>
</dbReference>
<evidence type="ECO:0000313" key="14">
    <source>
        <dbReference type="Proteomes" id="UP000254807"/>
    </source>
</evidence>
<dbReference type="EC" id="3.6.1.-" evidence="10"/>
<keyword evidence="3 10" id="KW-0479">Metal-binding</keyword>
<keyword evidence="6 10" id="KW-0378">Hydrolase</keyword>
<feature type="binding site" evidence="10">
    <location>
        <position position="278"/>
    </location>
    <ligand>
        <name>Zn(2+)</name>
        <dbReference type="ChEBI" id="CHEBI:29105"/>
    </ligand>
</feature>
<dbReference type="GO" id="GO:0005737">
    <property type="term" value="C:cytoplasm"/>
    <property type="evidence" value="ECO:0007669"/>
    <property type="project" value="UniProtKB-SubCell"/>
</dbReference>
<dbReference type="SUPFAM" id="SSF52540">
    <property type="entry name" value="P-loop containing nucleoside triphosphate hydrolases"/>
    <property type="match status" value="1"/>
</dbReference>
<evidence type="ECO:0000259" key="11">
    <source>
        <dbReference type="PROSITE" id="PS50936"/>
    </source>
</evidence>
<dbReference type="InterPro" id="IPR027417">
    <property type="entry name" value="P-loop_NTPase"/>
</dbReference>
<keyword evidence="8 10" id="KW-0694">RNA-binding</keyword>
<keyword evidence="4 10" id="KW-0699">rRNA-binding</keyword>
<dbReference type="InterPro" id="IPR004881">
    <property type="entry name" value="Ribosome_biogen_GTPase_RsgA"/>
</dbReference>
<evidence type="ECO:0000256" key="8">
    <source>
        <dbReference type="ARBA" id="ARBA00022884"/>
    </source>
</evidence>